<name>A0A1I6QVR5_9FLAO</name>
<organism evidence="12 13">
    <name type="scientific">Zhouia amylolytica</name>
    <dbReference type="NCBI Taxonomy" id="376730"/>
    <lineage>
        <taxon>Bacteria</taxon>
        <taxon>Pseudomonadati</taxon>
        <taxon>Bacteroidota</taxon>
        <taxon>Flavobacteriia</taxon>
        <taxon>Flavobacteriales</taxon>
        <taxon>Flavobacteriaceae</taxon>
        <taxon>Zhouia</taxon>
    </lineage>
</organism>
<comment type="function">
    <text evidence="7">Degrades oligopeptides.</text>
</comment>
<dbReference type="PIRSF" id="PIRSF036421">
    <property type="entry name" value="Tricorn_protease"/>
    <property type="match status" value="1"/>
</dbReference>
<evidence type="ECO:0000256" key="9">
    <source>
        <dbReference type="SAM" id="MobiDB-lite"/>
    </source>
</evidence>
<evidence type="ECO:0000256" key="2">
    <source>
        <dbReference type="ARBA" id="ARBA00008524"/>
    </source>
</evidence>
<dbReference type="GO" id="GO:0005737">
    <property type="term" value="C:cytoplasm"/>
    <property type="evidence" value="ECO:0007669"/>
    <property type="project" value="UniProtKB-SubCell"/>
</dbReference>
<keyword evidence="3 7" id="KW-0963">Cytoplasm</keyword>
<feature type="active site" description="Nucleophile" evidence="8">
    <location>
        <position position="985"/>
    </location>
</feature>
<dbReference type="Gene3D" id="3.90.226.10">
    <property type="entry name" value="2-enoyl-CoA Hydratase, Chain A, domain 1"/>
    <property type="match status" value="1"/>
</dbReference>
<dbReference type="InterPro" id="IPR028204">
    <property type="entry name" value="Tricorn_C1"/>
</dbReference>
<feature type="active site" description="Charge relay system" evidence="8">
    <location>
        <position position="1042"/>
    </location>
</feature>
<dbReference type="Pfam" id="PF00595">
    <property type="entry name" value="PDZ"/>
    <property type="match status" value="1"/>
</dbReference>
<dbReference type="SUPFAM" id="SSF69304">
    <property type="entry name" value="Tricorn protease N-terminal domain"/>
    <property type="match status" value="1"/>
</dbReference>
<dbReference type="EC" id="3.4.21.-" evidence="7"/>
<dbReference type="Gene3D" id="2.30.42.10">
    <property type="match status" value="1"/>
</dbReference>
<accession>A0A1I6QVR5</accession>
<keyword evidence="6 7" id="KW-0720">Serine protease</keyword>
<comment type="similarity">
    <text evidence="2 7">Belongs to the peptidase S41B family.</text>
</comment>
<dbReference type="InterPro" id="IPR005151">
    <property type="entry name" value="Tail-specific_protease"/>
</dbReference>
<dbReference type="PROSITE" id="PS50106">
    <property type="entry name" value="PDZ"/>
    <property type="match status" value="1"/>
</dbReference>
<dbReference type="PANTHER" id="PTHR43253:SF1">
    <property type="entry name" value="TRICORN PROTEASE HOMOLOG 2-RELATED"/>
    <property type="match status" value="1"/>
</dbReference>
<evidence type="ECO:0000256" key="8">
    <source>
        <dbReference type="PIRSR" id="PIRSR036421-1"/>
    </source>
</evidence>
<dbReference type="Pfam" id="PF03572">
    <property type="entry name" value="Peptidase_S41"/>
    <property type="match status" value="1"/>
</dbReference>
<dbReference type="Gene3D" id="2.120.10.30">
    <property type="entry name" value="TolB, C-terminal domain"/>
    <property type="match status" value="1"/>
</dbReference>
<evidence type="ECO:0000256" key="1">
    <source>
        <dbReference type="ARBA" id="ARBA00004496"/>
    </source>
</evidence>
<dbReference type="InterPro" id="IPR011042">
    <property type="entry name" value="6-blade_b-propeller_TolB-like"/>
</dbReference>
<feature type="region of interest" description="Disordered" evidence="9">
    <location>
        <begin position="493"/>
        <end position="515"/>
    </location>
</feature>
<keyword evidence="10" id="KW-0732">Signal</keyword>
<dbReference type="Pfam" id="PF26549">
    <property type="entry name" value="Tricorn_N"/>
    <property type="match status" value="1"/>
</dbReference>
<dbReference type="GO" id="GO:0006508">
    <property type="term" value="P:proteolysis"/>
    <property type="evidence" value="ECO:0007669"/>
    <property type="project" value="UniProtKB-UniRule"/>
</dbReference>
<evidence type="ECO:0000313" key="12">
    <source>
        <dbReference type="EMBL" id="SFS56484.1"/>
    </source>
</evidence>
<dbReference type="InterPro" id="IPR012393">
    <property type="entry name" value="Tricorn_protease"/>
</dbReference>
<dbReference type="PANTHER" id="PTHR43253">
    <property type="entry name" value="TRICORN PROTEASE HOMOLOG 2-RELATED"/>
    <property type="match status" value="1"/>
</dbReference>
<keyword evidence="4 7" id="KW-0645">Protease</keyword>
<gene>
    <name evidence="12" type="ORF">SAMN04487906_0911</name>
</gene>
<dbReference type="InterPro" id="IPR001478">
    <property type="entry name" value="PDZ"/>
</dbReference>
<feature type="signal peptide" evidence="10">
    <location>
        <begin position="1"/>
        <end position="21"/>
    </location>
</feature>
<evidence type="ECO:0000256" key="10">
    <source>
        <dbReference type="SAM" id="SignalP"/>
    </source>
</evidence>
<feature type="chain" id="PRO_5010293337" description="Tricorn protease homolog" evidence="10">
    <location>
        <begin position="22"/>
        <end position="1080"/>
    </location>
</feature>
<proteinExistence type="inferred from homology"/>
<keyword evidence="5 7" id="KW-0378">Hydrolase</keyword>
<dbReference type="SUPFAM" id="SSF50156">
    <property type="entry name" value="PDZ domain-like"/>
    <property type="match status" value="1"/>
</dbReference>
<dbReference type="InterPro" id="IPR036034">
    <property type="entry name" value="PDZ_sf"/>
</dbReference>
<dbReference type="GO" id="GO:0008236">
    <property type="term" value="F:serine-type peptidase activity"/>
    <property type="evidence" value="ECO:0007669"/>
    <property type="project" value="UniProtKB-UniRule"/>
</dbReference>
<feature type="domain" description="PDZ" evidence="11">
    <location>
        <begin position="765"/>
        <end position="857"/>
    </location>
</feature>
<evidence type="ECO:0000256" key="3">
    <source>
        <dbReference type="ARBA" id="ARBA00022490"/>
    </source>
</evidence>
<dbReference type="Pfam" id="PF14684">
    <property type="entry name" value="Tricorn_C1"/>
    <property type="match status" value="1"/>
</dbReference>
<feature type="active site" description="Charge relay system" evidence="8">
    <location>
        <position position="756"/>
    </location>
</feature>
<feature type="region of interest" description="Disordered" evidence="9">
    <location>
        <begin position="543"/>
        <end position="574"/>
    </location>
</feature>
<dbReference type="EMBL" id="FPAG01000002">
    <property type="protein sequence ID" value="SFS56484.1"/>
    <property type="molecule type" value="Genomic_DNA"/>
</dbReference>
<evidence type="ECO:0000256" key="6">
    <source>
        <dbReference type="ARBA" id="ARBA00022825"/>
    </source>
</evidence>
<dbReference type="AlphaFoldDB" id="A0A1I6QVR5"/>
<protein>
    <recommendedName>
        <fullName evidence="7">Tricorn protease homolog</fullName>
        <ecNumber evidence="7">3.4.21.-</ecNumber>
    </recommendedName>
</protein>
<dbReference type="InterPro" id="IPR029045">
    <property type="entry name" value="ClpP/crotonase-like_dom_sf"/>
</dbReference>
<evidence type="ECO:0000256" key="4">
    <source>
        <dbReference type="ARBA" id="ARBA00022670"/>
    </source>
</evidence>
<evidence type="ECO:0000256" key="5">
    <source>
        <dbReference type="ARBA" id="ARBA00022801"/>
    </source>
</evidence>
<dbReference type="SMART" id="SM00228">
    <property type="entry name" value="PDZ"/>
    <property type="match status" value="1"/>
</dbReference>
<dbReference type="Proteomes" id="UP000183209">
    <property type="component" value="Unassembled WGS sequence"/>
</dbReference>
<dbReference type="OrthoDB" id="9815657at2"/>
<dbReference type="InterPro" id="IPR011659">
    <property type="entry name" value="WD40"/>
</dbReference>
<sequence length="1080" mass="121843">MRLRKTTLATFLCGMGLFSFAQSNNPLIQKAALNPDATKLAFSYQGDIWTANADGTNPRRLTIHEAYETNPVWSADGKSIAFQGVRYGNYDIYVVSNEGGIPKRLTYHSASDAVTDFTPDGNILFNTERNFSQIEREAETHQVSTKGGTPYRIMDALGFEAKLSPNGNLIAFTRGTCRPEREAYNGPANRDVWVYNIKEDTYHEITSHGVNDFSPYWGDDNTLYFQSSRDGKYNIYKVGIEGNGAKKGAITAITTFKDMGIFSFSISDNGEKLVAVKGDELYNIDAATQRASKITIDLATDYRFDPVVRKTYSSNVSEIVPSPNGKYSAMVIRGEVFITENDKEKDKTVNVSNSAYRDRDVTWLTNESLIFVSDREGQNDIYMVVSDDKDQKDLFKTYKRKIIRITNTKDEEENPVISPDGKSIAYTSGAKLIVANINDKGSLSNSKTLLDGWDTPSGITWSPDSKWLAYSLQNLDFNAEIYVHKADNSQDPVNISMHPKTDRSPVWSEDGSKIGFSSNRNNGDYDVWFVWLKKSDWEKTAQDWKDGDIQQAKKEDEKEDDKDKDKDKDKKKEKKVKDIQIDFDEIYRRQIQVTSFTGGEFLSTISKDGETFYYTTGNGSRGNARVESSLYKIKWDGKDLKQITKGSSPYGIVKDSKSTYLYGVNRGAPVRISMKSDKTERLAIRAKLDINYKEESNQIFEEAWKAINDGFYDPQFHGQDWSSLKKKYKPLALKASTRQDFKMVFNWMLGQINASHMGMYRGEDRSDVQRTQTGLLGVEVQPKSNGTLEITSVINHMPADKEMSKLHVGDIIEAVNGTELTKTTNLYDLLNDTAGERIYLNIKSADGDKEVIIRPDSSNSNENYYAWVKERQKLTDKYSKGQLGYIHIQGMNWTSFEHFERELMAAGHGKKGVVIDVRYNGGGWTTDYLMAVLNVKQHAYTIPRGAAKSLNEHEKFRDHYPFSERLPLASWTKPSIALCNERSYSNAEIFSHAYKSLDLGTLVGQPTFGAVISTGGRSLIDGSYVRMPFRAWYVKSTGENMELGPAVPDILVENTPDAKAKGEDQQLKRAVDELLNQVSK</sequence>
<dbReference type="Gene3D" id="3.30.750.44">
    <property type="match status" value="1"/>
</dbReference>
<dbReference type="SUPFAM" id="SSF52096">
    <property type="entry name" value="ClpP/crotonase"/>
    <property type="match status" value="1"/>
</dbReference>
<dbReference type="SMART" id="SM00245">
    <property type="entry name" value="TSPc"/>
    <property type="match status" value="1"/>
</dbReference>
<comment type="subcellular location">
    <subcellularLocation>
        <location evidence="1 7">Cytoplasm</location>
    </subcellularLocation>
</comment>
<dbReference type="RefSeq" id="WP_083425853.1">
    <property type="nucleotide sequence ID" value="NZ_FPAG01000002.1"/>
</dbReference>
<reference evidence="12 13" key="1">
    <citation type="submission" date="2016-10" db="EMBL/GenBank/DDBJ databases">
        <authorList>
            <person name="de Groot N.N."/>
        </authorList>
    </citation>
    <scope>NUCLEOTIDE SEQUENCE [LARGE SCALE GENOMIC DNA]</scope>
    <source>
        <strain evidence="12 13">CGMCC 1.6114</strain>
    </source>
</reference>
<evidence type="ECO:0000259" key="11">
    <source>
        <dbReference type="PROSITE" id="PS50106"/>
    </source>
</evidence>
<dbReference type="Pfam" id="PF07676">
    <property type="entry name" value="PD40"/>
    <property type="match status" value="4"/>
</dbReference>
<dbReference type="SUPFAM" id="SSF82171">
    <property type="entry name" value="DPP6 N-terminal domain-like"/>
    <property type="match status" value="1"/>
</dbReference>
<dbReference type="CDD" id="cd07562">
    <property type="entry name" value="Peptidase_S41_TRI"/>
    <property type="match status" value="1"/>
</dbReference>
<evidence type="ECO:0000256" key="7">
    <source>
        <dbReference type="PIRNR" id="PIRNR036421"/>
    </source>
</evidence>
<evidence type="ECO:0000313" key="13">
    <source>
        <dbReference type="Proteomes" id="UP000183209"/>
    </source>
</evidence>
<dbReference type="Gene3D" id="2.120.10.60">
    <property type="entry name" value="Tricorn protease N-terminal domain"/>
    <property type="match status" value="1"/>
</dbReference>